<evidence type="ECO:0000313" key="1">
    <source>
        <dbReference type="EMBL" id="AGY35435.1"/>
    </source>
</evidence>
<gene>
    <name evidence="1" type="ORF">LMV7_p00130</name>
</gene>
<reference evidence="1" key="1">
    <citation type="journal article" date="2013" name="Genome Announc.">
        <title>First complete sequence of a giant linear plasmid from a micrococcus strain isolated from an extremely high-altitude lake.</title>
        <authorList>
            <person name="Dib J.R."/>
            <person name="Schuldes J."/>
            <person name="Thurmer A."/>
            <person name="Farias M.E."/>
            <person name="Daniel R."/>
            <person name="Meinhardt F."/>
        </authorList>
    </citation>
    <scope>NUCLEOTIDE SEQUENCE</scope>
    <source>
        <strain evidence="1">V7</strain>
        <plasmid evidence="1">pLMV7</plasmid>
    </source>
</reference>
<protein>
    <submittedName>
        <fullName evidence="1">Uncharacterized protein</fullName>
    </submittedName>
</protein>
<organism evidence="1">
    <name type="scientific">Micrococcus sp. V7</name>
    <dbReference type="NCBI Taxonomy" id="404582"/>
    <lineage>
        <taxon>Bacteria</taxon>
        <taxon>Bacillati</taxon>
        <taxon>Actinomycetota</taxon>
        <taxon>Actinomycetes</taxon>
        <taxon>Micrococcales</taxon>
        <taxon>Micrococcaceae</taxon>
        <taxon>Micrococcus</taxon>
    </lineage>
</organism>
<accession>U5NZT7</accession>
<keyword evidence="1" id="KW-0614">Plasmid</keyword>
<sequence>MNARVKISSNLERELQRVVQPQVQAIADQYQQMLDRLGRQYAGQSVETIKPVLQAEWSRIGGNITDPELSTYAQHISDGVPIKVRTR</sequence>
<geneLocation type="plasmid" evidence="1">
    <name>pLMV7</name>
</geneLocation>
<name>U5NZT7_9MICC</name>
<dbReference type="AlphaFoldDB" id="U5NZT7"/>
<proteinExistence type="predicted"/>
<dbReference type="RefSeq" id="WP_023190057.1">
    <property type="nucleotide sequence ID" value="NC_022599.1"/>
</dbReference>
<dbReference type="EMBL" id="KF577591">
    <property type="protein sequence ID" value="AGY35435.1"/>
    <property type="molecule type" value="Genomic_DNA"/>
</dbReference>